<comment type="subunit">
    <text evidence="10">Monomer.</text>
</comment>
<dbReference type="EMBL" id="LVJN01000014">
    <property type="protein sequence ID" value="OSM07288.1"/>
    <property type="molecule type" value="Genomic_DNA"/>
</dbReference>
<evidence type="ECO:0000256" key="4">
    <source>
        <dbReference type="ARBA" id="ARBA00009000"/>
    </source>
</evidence>
<dbReference type="GO" id="GO:0005978">
    <property type="term" value="P:glycogen biosynthetic process"/>
    <property type="evidence" value="ECO:0007669"/>
    <property type="project" value="UniProtKB-UniRule"/>
</dbReference>
<dbReference type="InterPro" id="IPR044143">
    <property type="entry name" value="GlgB_N_E_set_prok"/>
</dbReference>
<dbReference type="Pfam" id="PF02922">
    <property type="entry name" value="CBM_48"/>
    <property type="match status" value="1"/>
</dbReference>
<dbReference type="SUPFAM" id="SSF81296">
    <property type="entry name" value="E set domains"/>
    <property type="match status" value="1"/>
</dbReference>
<dbReference type="HAMAP" id="MF_00685">
    <property type="entry name" value="GlgB"/>
    <property type="match status" value="1"/>
</dbReference>
<dbReference type="GO" id="GO:0004553">
    <property type="term" value="F:hydrolase activity, hydrolyzing O-glycosyl compounds"/>
    <property type="evidence" value="ECO:0007669"/>
    <property type="project" value="InterPro"/>
</dbReference>
<evidence type="ECO:0000313" key="13">
    <source>
        <dbReference type="Proteomes" id="UP000194003"/>
    </source>
</evidence>
<feature type="active site" description="Proton donor" evidence="10">
    <location>
        <position position="1008"/>
    </location>
</feature>
<dbReference type="SMART" id="SM00642">
    <property type="entry name" value="Aamy"/>
    <property type="match status" value="1"/>
</dbReference>
<comment type="caution">
    <text evidence="12">The sequence shown here is derived from an EMBL/GenBank/DDBJ whole genome shotgun (WGS) entry which is preliminary data.</text>
</comment>
<accession>A0A1Y2KBI3</accession>
<dbReference type="Pfam" id="PF22019">
    <property type="entry name" value="GlgB_N"/>
    <property type="match status" value="1"/>
</dbReference>
<comment type="pathway">
    <text evidence="3 10">Glycan biosynthesis; glycogen biosynthesis.</text>
</comment>
<dbReference type="PANTHER" id="PTHR43651:SF3">
    <property type="entry name" value="1,4-ALPHA-GLUCAN-BRANCHING ENZYME"/>
    <property type="match status" value="1"/>
</dbReference>
<feature type="domain" description="Glycosyl hydrolase family 13 catalytic" evidence="11">
    <location>
        <begin position="800"/>
        <end position="1167"/>
    </location>
</feature>
<dbReference type="NCBIfam" id="NF003811">
    <property type="entry name" value="PRK05402.1"/>
    <property type="match status" value="1"/>
</dbReference>
<dbReference type="Gene3D" id="2.60.40.1180">
    <property type="entry name" value="Golgi alpha-mannosidase II"/>
    <property type="match status" value="1"/>
</dbReference>
<dbReference type="STRING" id="1434232.MAIT1_04492"/>
<dbReference type="CDD" id="cd02855">
    <property type="entry name" value="E_set_GBE_prok_N"/>
    <property type="match status" value="1"/>
</dbReference>
<dbReference type="InterPro" id="IPR014756">
    <property type="entry name" value="Ig_E-set"/>
</dbReference>
<dbReference type="InterPro" id="IPR013780">
    <property type="entry name" value="Glyco_hydro_b"/>
</dbReference>
<dbReference type="InterPro" id="IPR006048">
    <property type="entry name" value="A-amylase/branching_C"/>
</dbReference>
<dbReference type="InterPro" id="IPR006407">
    <property type="entry name" value="GlgB"/>
</dbReference>
<proteinExistence type="inferred from homology"/>
<evidence type="ECO:0000256" key="2">
    <source>
        <dbReference type="ARBA" id="ARBA00002953"/>
    </source>
</evidence>
<dbReference type="GO" id="GO:0043169">
    <property type="term" value="F:cation binding"/>
    <property type="evidence" value="ECO:0007669"/>
    <property type="project" value="InterPro"/>
</dbReference>
<dbReference type="Pfam" id="PF00128">
    <property type="entry name" value="Alpha-amylase"/>
    <property type="match status" value="1"/>
</dbReference>
<keyword evidence="5 10" id="KW-0321">Glycogen metabolism</keyword>
<dbReference type="UniPathway" id="UPA00164"/>
<dbReference type="GO" id="GO:0003844">
    <property type="term" value="F:1,4-alpha-glucan branching enzyme activity"/>
    <property type="evidence" value="ECO:0007669"/>
    <property type="project" value="UniProtKB-UniRule"/>
</dbReference>
<dbReference type="FunFam" id="3.20.20.80:FF:000003">
    <property type="entry name" value="1,4-alpha-glucan branching enzyme GlgB"/>
    <property type="match status" value="1"/>
</dbReference>
<evidence type="ECO:0000256" key="7">
    <source>
        <dbReference type="ARBA" id="ARBA00022679"/>
    </source>
</evidence>
<dbReference type="NCBIfam" id="NF008967">
    <property type="entry name" value="PRK12313.1"/>
    <property type="match status" value="1"/>
</dbReference>
<gene>
    <name evidence="10" type="primary">glgB</name>
    <name evidence="12" type="ORF">MAIT1_04492</name>
</gene>
<dbReference type="SUPFAM" id="SSF51445">
    <property type="entry name" value="(Trans)glycosidases"/>
    <property type="match status" value="1"/>
</dbReference>
<keyword evidence="7 10" id="KW-0808">Transferase</keyword>
<dbReference type="PANTHER" id="PTHR43651">
    <property type="entry name" value="1,4-ALPHA-GLUCAN-BRANCHING ENZYME"/>
    <property type="match status" value="1"/>
</dbReference>
<evidence type="ECO:0000256" key="1">
    <source>
        <dbReference type="ARBA" id="ARBA00000826"/>
    </source>
</evidence>
<dbReference type="Proteomes" id="UP000194003">
    <property type="component" value="Unassembled WGS sequence"/>
</dbReference>
<evidence type="ECO:0000313" key="12">
    <source>
        <dbReference type="EMBL" id="OSM07288.1"/>
    </source>
</evidence>
<comment type="catalytic activity">
    <reaction evidence="1 10">
        <text>Transfers a segment of a (1-&gt;4)-alpha-D-glucan chain to a primary hydroxy group in a similar glucan chain.</text>
        <dbReference type="EC" id="2.4.1.18"/>
    </reaction>
</comment>
<sequence>MWLMEQPPQQDNPQEFGMNAVPEYLVDAPNLCGSQEVLRQTTEAAAQVAHWLERSDIDWSRVRAASAVALRMHQPLIPSEQGRELTQARLVCHLKHMFEQPHLGDNHNAPIYHWCYKRIAQFVPQLRHEGASPRVMLDYSGALLHGLRVSGFHDVLDALRGITCSDSYTPQVEWLGSAWGNVSASHTPPQDFARHVVAWRHTFAAQFGLEALARVRGFAPPNMELPNHPEHAFELVSTLRLNGYQWILLPEEAVEDPASGAQPHGPHGAYRLVARNGAGEEATILALLIGPGNRNLMVGQMQSAHAARSMQRIDLGGESIPPMAAQWGPGEEGGVVMNEFPHAFRQAAHETSGSDTPMMNGGEYLEALFASGVAVDDLPIVQPAQQRAVWERHTAGAGAEVLQGVIDALRAENPHFPMNQPRRTDDAAWVAAHEAELSPAERLSARFAQVVDGGGFDAQSPAVNRALLHLLCAQEMALGGGEQGLLGEYGREIIRRGHAVLDYDFDAEQAKPVAAPGKPSAAPLAPSVPVAPSIPVAPASASPALASITAPAPLDPVVTRLKRKLFKDPFGVLGLHLESGETGEIACVRAHLPLAERVKLWEADAEMERLEGSDFFEWRGPADQVPTRYHLWSQDADGRERIDYDPYCFPDTLSAFDAHLFNEGSNRQAWRFLGAHEIEIDGIQGVRFAVWAPSAFRVSVVGEFNQWHGLRHLMRRHEGSGVWTLFIPGLGGGELYKFELQATEGEPPFLKSDPYGRAFELRPETASIIVPPNDFAWGDAAWLEQRKQFDWQGEPISIYEVHPGSWRRGDEGQFLSYRELAHALIDYVKQMGFTHVELMPITEHPFDPSWGYQATGYFAPTSRFGSPDDFRYLVDALHQNGIGVILDWVPAHFPKDQHALARFDGTALYEHADPRQGEHLDWSTLIFNYGRHEVKSFLISSAVYWLTEFHIDGLRVDAVASMLYLDYSREEWIPNRYGGRENLEAIALLRDLNRAVHQEAPGALVFAEESTAWPMVTKPGEVGGLGFNLKWNMGWMNDTLSYMAMDPVYRKHHHDQLTFSFVYAFNENFVLPLSHDEVVHGKGSLLGKMPGDEWRRFANLRALYGYMFAHPGKKLLFMGCEFGQPTEWSSSRPLPWELLEQEPHQGIQRLIADLNRFYCAQSALHGRDFDAAGFEWVESHDRDNSVIIFVRSGPEGHLVMAVNFTPVAHEAYRIGAPQLVPYREVFNTDSAYYGGGNMGNAGADLTPDPSPWMGRAQSVMVRLPPLAMIALQPVAEAERVIQPAQPSADQAE</sequence>
<keyword evidence="9 10" id="KW-0119">Carbohydrate metabolism</keyword>
<keyword evidence="8 10" id="KW-0320">Glycogen biosynthesis</keyword>
<dbReference type="Gene3D" id="2.60.40.10">
    <property type="entry name" value="Immunoglobulins"/>
    <property type="match status" value="1"/>
</dbReference>
<keyword evidence="13" id="KW-1185">Reference proteome</keyword>
<dbReference type="FunFam" id="2.60.40.10:FF:000169">
    <property type="entry name" value="1,4-alpha-glucan branching enzyme GlgB"/>
    <property type="match status" value="1"/>
</dbReference>
<dbReference type="InterPro" id="IPR017853">
    <property type="entry name" value="GH"/>
</dbReference>
<evidence type="ECO:0000256" key="8">
    <source>
        <dbReference type="ARBA" id="ARBA00023056"/>
    </source>
</evidence>
<keyword evidence="6 10" id="KW-0328">Glycosyltransferase</keyword>
<dbReference type="EC" id="2.4.1.18" evidence="10"/>
<evidence type="ECO:0000256" key="5">
    <source>
        <dbReference type="ARBA" id="ARBA00022600"/>
    </source>
</evidence>
<organism evidence="12 13">
    <name type="scientific">Magnetofaba australis IT-1</name>
    <dbReference type="NCBI Taxonomy" id="1434232"/>
    <lineage>
        <taxon>Bacteria</taxon>
        <taxon>Pseudomonadati</taxon>
        <taxon>Pseudomonadota</taxon>
        <taxon>Magnetococcia</taxon>
        <taxon>Magnetococcales</taxon>
        <taxon>Magnetococcaceae</taxon>
        <taxon>Magnetofaba</taxon>
    </lineage>
</organism>
<evidence type="ECO:0000259" key="11">
    <source>
        <dbReference type="SMART" id="SM00642"/>
    </source>
</evidence>
<dbReference type="SUPFAM" id="SSF51011">
    <property type="entry name" value="Glycosyl hydrolase domain"/>
    <property type="match status" value="1"/>
</dbReference>
<evidence type="ECO:0000256" key="10">
    <source>
        <dbReference type="HAMAP-Rule" id="MF_00685"/>
    </source>
</evidence>
<protein>
    <recommendedName>
        <fullName evidence="10">1,4-alpha-glucan branching enzyme GlgB</fullName>
        <ecNumber evidence="10">2.4.1.18</ecNumber>
    </recommendedName>
    <alternativeName>
        <fullName evidence="10">1,4-alpha-D-glucan:1,4-alpha-D-glucan 6-glucosyl-transferase</fullName>
    </alternativeName>
    <alternativeName>
        <fullName evidence="10">Alpha-(1-&gt;4)-glucan branching enzyme</fullName>
    </alternativeName>
    <alternativeName>
        <fullName evidence="10">Glycogen branching enzyme</fullName>
        <shortName evidence="10">BE</shortName>
    </alternativeName>
</protein>
<reference evidence="12 13" key="1">
    <citation type="journal article" date="2016" name="BMC Genomics">
        <title>Combined genomic and structural analyses of a cultured magnetotactic bacterium reveals its niche adaptation to a dynamic environment.</title>
        <authorList>
            <person name="Araujo A.C."/>
            <person name="Morillo V."/>
            <person name="Cypriano J."/>
            <person name="Teixeira L.C."/>
            <person name="Leao P."/>
            <person name="Lyra S."/>
            <person name="Almeida L.G."/>
            <person name="Bazylinski D.A."/>
            <person name="Vasconcellos A.T."/>
            <person name="Abreu F."/>
            <person name="Lins U."/>
        </authorList>
    </citation>
    <scope>NUCLEOTIDE SEQUENCE [LARGE SCALE GENOMIC DNA]</scope>
    <source>
        <strain evidence="12 13">IT-1</strain>
    </source>
</reference>
<dbReference type="InterPro" id="IPR004193">
    <property type="entry name" value="Glyco_hydro_13_N"/>
</dbReference>
<evidence type="ECO:0000256" key="9">
    <source>
        <dbReference type="ARBA" id="ARBA00023277"/>
    </source>
</evidence>
<dbReference type="InterPro" id="IPR013783">
    <property type="entry name" value="Ig-like_fold"/>
</dbReference>
<dbReference type="InterPro" id="IPR006047">
    <property type="entry name" value="GH13_cat_dom"/>
</dbReference>
<evidence type="ECO:0000256" key="6">
    <source>
        <dbReference type="ARBA" id="ARBA00022676"/>
    </source>
</evidence>
<dbReference type="Gene3D" id="3.20.20.80">
    <property type="entry name" value="Glycosidases"/>
    <property type="match status" value="1"/>
</dbReference>
<name>A0A1Y2KBI3_9PROT</name>
<dbReference type="NCBIfam" id="TIGR01515">
    <property type="entry name" value="branching_enzym"/>
    <property type="match status" value="1"/>
</dbReference>
<evidence type="ECO:0000256" key="3">
    <source>
        <dbReference type="ARBA" id="ARBA00004964"/>
    </source>
</evidence>
<dbReference type="SUPFAM" id="SSF88713">
    <property type="entry name" value="Glycoside hydrolase/deacetylase"/>
    <property type="match status" value="1"/>
</dbReference>
<dbReference type="CDD" id="cd11322">
    <property type="entry name" value="AmyAc_Glg_BE"/>
    <property type="match status" value="1"/>
</dbReference>
<dbReference type="FunFam" id="2.60.40.1180:FF:000002">
    <property type="entry name" value="1,4-alpha-glucan branching enzyme GlgB"/>
    <property type="match status" value="1"/>
</dbReference>
<dbReference type="InterPro" id="IPR011330">
    <property type="entry name" value="Glyco_hydro/deAcase_b/a-brl"/>
</dbReference>
<dbReference type="Pfam" id="PF02806">
    <property type="entry name" value="Alpha-amylase_C"/>
    <property type="match status" value="1"/>
</dbReference>
<feature type="active site" description="Nucleophile" evidence="10">
    <location>
        <position position="957"/>
    </location>
</feature>
<comment type="similarity">
    <text evidence="4 10">Belongs to the glycosyl hydrolase 13 family. GlgB subfamily.</text>
</comment>
<comment type="function">
    <text evidence="2 10">Catalyzes the formation of the alpha-1,6-glucosidic linkages in glycogen by scission of a 1,4-alpha-linked oligosaccharide from growing alpha-1,4-glucan chains and the subsequent attachment of the oligosaccharide to the alpha-1,6 position.</text>
</comment>
<dbReference type="InterPro" id="IPR054169">
    <property type="entry name" value="GlgB_N"/>
</dbReference>
<dbReference type="GO" id="GO:0005829">
    <property type="term" value="C:cytosol"/>
    <property type="evidence" value="ECO:0007669"/>
    <property type="project" value="TreeGrafter"/>
</dbReference>